<organism evidence="3 4">
    <name type="scientific">Adhaeribacter rhizoryzae</name>
    <dbReference type="NCBI Taxonomy" id="2607907"/>
    <lineage>
        <taxon>Bacteria</taxon>
        <taxon>Pseudomonadati</taxon>
        <taxon>Bacteroidota</taxon>
        <taxon>Cytophagia</taxon>
        <taxon>Cytophagales</taxon>
        <taxon>Hymenobacteraceae</taxon>
        <taxon>Adhaeribacter</taxon>
    </lineage>
</organism>
<dbReference type="RefSeq" id="WP_150089331.1">
    <property type="nucleotide sequence ID" value="NZ_VWSF01000011.1"/>
</dbReference>
<dbReference type="Gene3D" id="3.40.50.150">
    <property type="entry name" value="Vaccinia Virus protein VP39"/>
    <property type="match status" value="1"/>
</dbReference>
<proteinExistence type="predicted"/>
<dbReference type="GO" id="GO:0016758">
    <property type="term" value="F:hexosyltransferase activity"/>
    <property type="evidence" value="ECO:0007669"/>
    <property type="project" value="UniProtKB-ARBA"/>
</dbReference>
<dbReference type="AlphaFoldDB" id="A0A5M6D9J4"/>
<dbReference type="CDD" id="cd02440">
    <property type="entry name" value="AdoMet_MTases"/>
    <property type="match status" value="1"/>
</dbReference>
<keyword evidence="4" id="KW-1185">Reference proteome</keyword>
<dbReference type="Pfam" id="PF08241">
    <property type="entry name" value="Methyltransf_11"/>
    <property type="match status" value="1"/>
</dbReference>
<evidence type="ECO:0000259" key="1">
    <source>
        <dbReference type="Pfam" id="PF00535"/>
    </source>
</evidence>
<dbReference type="PANTHER" id="PTHR22916">
    <property type="entry name" value="GLYCOSYLTRANSFERASE"/>
    <property type="match status" value="1"/>
</dbReference>
<dbReference type="Proteomes" id="UP000323426">
    <property type="component" value="Unassembled WGS sequence"/>
</dbReference>
<evidence type="ECO:0000313" key="3">
    <source>
        <dbReference type="EMBL" id="KAA5544217.1"/>
    </source>
</evidence>
<protein>
    <submittedName>
        <fullName evidence="3">Glycosyltransferase</fullName>
    </submittedName>
</protein>
<dbReference type="SUPFAM" id="SSF53335">
    <property type="entry name" value="S-adenosyl-L-methionine-dependent methyltransferases"/>
    <property type="match status" value="1"/>
</dbReference>
<dbReference type="Gene3D" id="3.90.550.10">
    <property type="entry name" value="Spore Coat Polysaccharide Biosynthesis Protein SpsA, Chain A"/>
    <property type="match status" value="1"/>
</dbReference>
<name>A0A5M6D9J4_9BACT</name>
<dbReference type="PANTHER" id="PTHR22916:SF3">
    <property type="entry name" value="UDP-GLCNAC:BETAGAL BETA-1,3-N-ACETYLGLUCOSAMINYLTRANSFERASE-LIKE PROTEIN 1"/>
    <property type="match status" value="1"/>
</dbReference>
<reference evidence="3 4" key="1">
    <citation type="submission" date="2019-09" db="EMBL/GenBank/DDBJ databases">
        <title>Genome sequence and assembly of Adhaeribacter sp.</title>
        <authorList>
            <person name="Chhetri G."/>
        </authorList>
    </citation>
    <scope>NUCLEOTIDE SEQUENCE [LARGE SCALE GENOMIC DNA]</scope>
    <source>
        <strain evidence="3 4">DK36</strain>
    </source>
</reference>
<dbReference type="Pfam" id="PF00535">
    <property type="entry name" value="Glycos_transf_2"/>
    <property type="match status" value="1"/>
</dbReference>
<dbReference type="InterPro" id="IPR029063">
    <property type="entry name" value="SAM-dependent_MTases_sf"/>
</dbReference>
<gene>
    <name evidence="3" type="ORF">F0145_15020</name>
</gene>
<dbReference type="InterPro" id="IPR029044">
    <property type="entry name" value="Nucleotide-diphossugar_trans"/>
</dbReference>
<feature type="domain" description="Glycosyltransferase 2-like" evidence="1">
    <location>
        <begin position="41"/>
        <end position="197"/>
    </location>
</feature>
<accession>A0A5M6D9J4</accession>
<dbReference type="EMBL" id="VWSF01000011">
    <property type="protein sequence ID" value="KAA5544217.1"/>
    <property type="molecule type" value="Genomic_DNA"/>
</dbReference>
<keyword evidence="3" id="KW-0808">Transferase</keyword>
<evidence type="ECO:0000313" key="4">
    <source>
        <dbReference type="Proteomes" id="UP000323426"/>
    </source>
</evidence>
<evidence type="ECO:0000259" key="2">
    <source>
        <dbReference type="Pfam" id="PF08241"/>
    </source>
</evidence>
<dbReference type="InterPro" id="IPR013216">
    <property type="entry name" value="Methyltransf_11"/>
</dbReference>
<sequence>MFHFSGPLEDIVCYKNAVGITHRPVPINQASPSFPEQPLVSVIIPCYNHAHFLSEAIESVLNQTYPFIEIIVVDDGSKDNTREVAQRYPEVTYIYKQNQGLSAARNTGIDQSKGAYLVFLDADDWLYLDAIETNVKYLQQNPDLGFVSGGFDEADANKNRNIIGSYPVTQDHFVWLLNGNYICMHATVMFQRWIFKKWRYDTSLKACEDYDLYLSVARNHPVMHHQHKLAVYRRYDTSMSFNIPLMLRNSLKVLEKHSKDLRSDNEIEAFKKGILNYQKNYGPQIISSFLKNSAKTSQNLEKEDFRLLSKYLPRLMVNFIKHLALGPVKTLIKKYSPQFFLRSLHKAGIYKEFYEAPRHINKGDFDRTMPFSIRYGFDRGGAIDRYYIENFLQQQANCIKGNVLEIGDNEYTMRYGGKKVSKSDIFHVNADNPKATIIGDLSNAPHVPDNSYDCIIMTQTLQFIYDFKGALQTCYRILKPGGTLLLTVPGISQIEYGELEESWFWSFTRPAMQKAMTEIFPVPNVEVQNFGNVFVATALLYGMGLPEIKKEQMDFTDPHYQVIITVKGTKPAIA</sequence>
<dbReference type="GO" id="GO:0008757">
    <property type="term" value="F:S-adenosylmethionine-dependent methyltransferase activity"/>
    <property type="evidence" value="ECO:0007669"/>
    <property type="project" value="InterPro"/>
</dbReference>
<comment type="caution">
    <text evidence="3">The sequence shown here is derived from an EMBL/GenBank/DDBJ whole genome shotgun (WGS) entry which is preliminary data.</text>
</comment>
<feature type="domain" description="Methyltransferase type 11" evidence="2">
    <location>
        <begin position="432"/>
        <end position="485"/>
    </location>
</feature>
<dbReference type="InterPro" id="IPR001173">
    <property type="entry name" value="Glyco_trans_2-like"/>
</dbReference>
<dbReference type="SUPFAM" id="SSF53448">
    <property type="entry name" value="Nucleotide-diphospho-sugar transferases"/>
    <property type="match status" value="1"/>
</dbReference>